<dbReference type="EMBL" id="MWDB01000067">
    <property type="protein sequence ID" value="OQB39906.1"/>
    <property type="molecule type" value="Genomic_DNA"/>
</dbReference>
<sequence>MKLALMNKDEEMLLFTPDETKFILNLLHYAINMEKDTYELAKEIAKDKTEDSINSAMDVLFDHRGESEKEVIYNIIQNKHPRVMEMVNCYKGD</sequence>
<comment type="caution">
    <text evidence="1">The sequence shown here is derived from an EMBL/GenBank/DDBJ whole genome shotgun (WGS) entry which is preliminary data.</text>
</comment>
<dbReference type="AlphaFoldDB" id="A0A1V5ZIH9"/>
<protein>
    <submittedName>
        <fullName evidence="1">Uncharacterized protein</fullName>
    </submittedName>
</protein>
<gene>
    <name evidence="1" type="ORF">BWY04_01493</name>
</gene>
<organism evidence="1">
    <name type="scientific">candidate division CPR1 bacterium ADurb.Bin160</name>
    <dbReference type="NCBI Taxonomy" id="1852826"/>
    <lineage>
        <taxon>Bacteria</taxon>
        <taxon>candidate division CPR1</taxon>
    </lineage>
</organism>
<accession>A0A1V5ZIH9</accession>
<proteinExistence type="predicted"/>
<reference evidence="1" key="1">
    <citation type="submission" date="2017-02" db="EMBL/GenBank/DDBJ databases">
        <title>Delving into the versatile metabolic prowess of the omnipresent phylum Bacteroidetes.</title>
        <authorList>
            <person name="Nobu M.K."/>
            <person name="Mei R."/>
            <person name="Narihiro T."/>
            <person name="Kuroda K."/>
            <person name="Liu W.-T."/>
        </authorList>
    </citation>
    <scope>NUCLEOTIDE SEQUENCE</scope>
    <source>
        <strain evidence="1">ADurb.Bin160</strain>
    </source>
</reference>
<name>A0A1V5ZIH9_9BACT</name>
<evidence type="ECO:0000313" key="1">
    <source>
        <dbReference type="EMBL" id="OQB39906.1"/>
    </source>
</evidence>
<dbReference type="Proteomes" id="UP000485621">
    <property type="component" value="Unassembled WGS sequence"/>
</dbReference>